<feature type="compositionally biased region" description="Acidic residues" evidence="1">
    <location>
        <begin position="2384"/>
        <end position="2400"/>
    </location>
</feature>
<protein>
    <recommendedName>
        <fullName evidence="2">U3 small nucleolar RNA-associated protein 20 domain-containing protein</fullName>
    </recommendedName>
</protein>
<dbReference type="InterPro" id="IPR046523">
    <property type="entry name" value="UTP20_dom"/>
</dbReference>
<feature type="compositionally biased region" description="Basic and acidic residues" evidence="1">
    <location>
        <begin position="7"/>
        <end position="17"/>
    </location>
</feature>
<dbReference type="InterPro" id="IPR052575">
    <property type="entry name" value="SSU_processome_comp_20"/>
</dbReference>
<dbReference type="Pfam" id="PF20416">
    <property type="entry name" value="UTP20"/>
    <property type="match status" value="1"/>
</dbReference>
<feature type="compositionally biased region" description="Acidic residues" evidence="1">
    <location>
        <begin position="3454"/>
        <end position="3465"/>
    </location>
</feature>
<feature type="compositionally biased region" description="Polar residues" evidence="1">
    <location>
        <begin position="3480"/>
        <end position="3489"/>
    </location>
</feature>
<dbReference type="PANTHER" id="PTHR17695">
    <property type="entry name" value="SMALL SUBUNIT PROCESSOME COMPONENT 20 HOMOLOG"/>
    <property type="match status" value="1"/>
</dbReference>
<accession>A0A0S4TB87</accession>
<organism evidence="3">
    <name type="scientific">Cryptosporidium hominis</name>
    <dbReference type="NCBI Taxonomy" id="237895"/>
    <lineage>
        <taxon>Eukaryota</taxon>
        <taxon>Sar</taxon>
        <taxon>Alveolata</taxon>
        <taxon>Apicomplexa</taxon>
        <taxon>Conoidasida</taxon>
        <taxon>Coccidia</taxon>
        <taxon>Eucoccidiorida</taxon>
        <taxon>Eimeriorina</taxon>
        <taxon>Cryptosporidiidae</taxon>
        <taxon>Cryptosporidium</taxon>
    </lineage>
</organism>
<reference evidence="3" key="1">
    <citation type="submission" date="2015-08" db="EMBL/GenBank/DDBJ databases">
        <authorList>
            <person name="Babu N.S."/>
            <person name="Beckwith C.J."/>
            <person name="Beseler K.G."/>
            <person name="Brison A."/>
            <person name="Carone J.V."/>
            <person name="Caskin T.P."/>
            <person name="Diamond M."/>
            <person name="Durham M.E."/>
            <person name="Foxe J.M."/>
            <person name="Go M."/>
            <person name="Henderson B.A."/>
            <person name="Jones I.B."/>
            <person name="McGettigan J.A."/>
            <person name="Micheletti S.J."/>
            <person name="Nasrallah M.E."/>
            <person name="Ortiz D."/>
            <person name="Piller C.R."/>
            <person name="Privatt S.R."/>
            <person name="Schneider S.L."/>
            <person name="Sharp S."/>
            <person name="Smith T.C."/>
            <person name="Stanton J.D."/>
            <person name="Ullery H.E."/>
            <person name="Wilson R.J."/>
            <person name="Serrano M.G."/>
            <person name="Buck G."/>
            <person name="Lee V."/>
            <person name="Wang Y."/>
            <person name="Carvalho R."/>
            <person name="Voegtly L."/>
            <person name="Shi R."/>
            <person name="Duckworth R."/>
            <person name="Johnson A."/>
            <person name="Loviza R."/>
            <person name="Walstead R."/>
            <person name="Shah Z."/>
            <person name="Kiflezghi M."/>
            <person name="Wade K."/>
            <person name="Ball S.L."/>
            <person name="Bradley K.W."/>
            <person name="Asai D.J."/>
            <person name="Bowman C.A."/>
            <person name="Russell D.A."/>
            <person name="Pope W.H."/>
            <person name="Jacobs-Sera D."/>
            <person name="Hendrix R.W."/>
            <person name="Hatfull G.F."/>
        </authorList>
    </citation>
    <scope>NUCLEOTIDE SEQUENCE [LARGE SCALE GENOMIC DNA]</scope>
</reference>
<dbReference type="VEuPathDB" id="CryptoDB:Chro.10344"/>
<dbReference type="PANTHER" id="PTHR17695:SF11">
    <property type="entry name" value="SMALL SUBUNIT PROCESSOME COMPONENT 20 HOMOLOG"/>
    <property type="match status" value="1"/>
</dbReference>
<dbReference type="VEuPathDB" id="CryptoDB:Chro.10342"/>
<dbReference type="VEuPathDB" id="CryptoDB:ChTU502y2012_412g0225"/>
<dbReference type="VEuPathDB" id="CryptoDB:Chro.10343"/>
<dbReference type="Proteomes" id="UP000199752">
    <property type="component" value="Chromosome 1"/>
</dbReference>
<evidence type="ECO:0000256" key="1">
    <source>
        <dbReference type="SAM" id="MobiDB-lite"/>
    </source>
</evidence>
<feature type="region of interest" description="Disordered" evidence="1">
    <location>
        <begin position="1"/>
        <end position="27"/>
    </location>
</feature>
<dbReference type="VEuPathDB" id="CryptoDB:CHUDEA1_3070"/>
<feature type="domain" description="U3 small nucleolar RNA-associated protein 20" evidence="2">
    <location>
        <begin position="2469"/>
        <end position="2710"/>
    </location>
</feature>
<evidence type="ECO:0000259" key="2">
    <source>
        <dbReference type="Pfam" id="PF20416"/>
    </source>
</evidence>
<name>A0A0S4TB87_CRYHO</name>
<proteinExistence type="predicted"/>
<feature type="compositionally biased region" description="Acidic residues" evidence="1">
    <location>
        <begin position="18"/>
        <end position="27"/>
    </location>
</feature>
<dbReference type="GO" id="GO:0030686">
    <property type="term" value="C:90S preribosome"/>
    <property type="evidence" value="ECO:0007669"/>
    <property type="project" value="TreeGrafter"/>
</dbReference>
<gene>
    <name evidence="3" type="ORF">CHUDEA1_3070</name>
</gene>
<dbReference type="VEuPathDB" id="CryptoDB:Chro.10341"/>
<dbReference type="GO" id="GO:0032040">
    <property type="term" value="C:small-subunit processome"/>
    <property type="evidence" value="ECO:0007669"/>
    <property type="project" value="TreeGrafter"/>
</dbReference>
<feature type="region of interest" description="Disordered" evidence="1">
    <location>
        <begin position="3445"/>
        <end position="3493"/>
    </location>
</feature>
<dbReference type="VEuPathDB" id="CryptoDB:GY17_00001319"/>
<sequence>MKSKSKLQVDVEAKAEAEVETETETESETIASDFKVKIKGMKSNRFKFESYINRLSSIELKVGEDKIWNFSSENVEEDKWYSEDNFQDQKMDSSESEVEDYSEIALEQQVKEQLSKTAFGDSLKYWEGTVRYSEFVDLVRILKPYRHSLVHIIQHLEFIIKELTHRINECEYPETAEAISFLIGALAKDTRLELFPMLPKIFEALSIRLETPFNEVSITGKGGVGLYNEKVIQSVFSCTSTIFFYLSSYILKDLTNYLSIYRKWIYHSSSVIRHFSSESIAYALKKSKEPDIIKSLDIIFQFSFNEYNHVSTKTDFLNKWLSEVIVNVVFSINGCISNQGNLVLRYLYRHLGFGLQIEPKYLFNQNQSFQEDQEIISSFLTSINDGENVRNYNFKSSCNFDFRKSFTSLNLILKDILNQINDHISDTGNVESLQEILSTLLSIYLEILDSSFPNSSKFHSNSDFNIEYITLHLITCIQMITNTCHYQVNSTNLRSESSAYKKKRFRFNFGIIILHFILANIKNGVFEKFYIEINQSQTEWSLLFSQLIVSYMDFVSKITMDGTILHDSSCIHALAYSDFKLSQSNSFIKILSSTVSSLTFLASNKGSFNSHPWIWLKSIFEICKDTKQVENRSNLIILVMNSALNILPIFNNKNHYYNEFESFMNIILEYQKFLLEDFLKSNNSNYEPSLKILSNISKFIAQDDSFGTKSLYLNNSDLSILILRNCKYVIANQDLELCSLYIVLELLGYFCLENQYIFSSNLDTSLLQDLKSSLLLIYTKLFKLKLDSDLRILDTFETLEYIQVFKLFCLVFSRLDMNQITLIKMTTKIKFWMNLNDLSSSSMLKDSISSISTIPLEYDLEIITIVDILFKSSLEKSQDSNELNNPELMSNLEIISLYWIINPIYEVRKKTSILLFNFLSKQNSIQSSLSDLIQGVRMIVNLEDCEANIENERTKIRQIQQICDYLQLKLKTLSSDFDKFLIKLATRSIISQLYLKFSLIWKPCTDILIKLVKSIQENEGEESFESNFLLETILSTIFNQIYYNTYRIGKEPKTPDEGGISYTDEFTLIEWCCKLLAQIKFLDFEKYPNLVYYQAQLLYWLLQISFELDGNQEQFILIKDEDTIQKFCSNNKVQIFDLFSRKGQIQRINHFIYVLDNLLSNQKGSISLHQPAILELLLNKFLIECVPSLLYINHIEIQMSLINVICDHGKESEILINYKSMFQGLISGSSKDGQVQSLRSNLLSFSLSIEKEDIIKREDRSRVIPIVIRILLSKLGKDKEGPKKSNNIVRVSKKGNKALSSSSKRKVIISYLSELPKEEMSLLLSVIIDPLVNVKLSLNDSCISNQDNDFEINHSKDLEFLNTLKSISSTILSEIPEVELKGYCKSFFLNTIISHDNINQVSKFWIWTQSHFQEKEKIPEDFGFVYNNQCITLSSYKKDQNLQSSFSNKIKISMKHINLYTSQYKIVLRFLSYLDHLLNFMSHTIKDHIHVILIILTNILYLNHNIMKIANNSLEYEKDIQPVSLKLQNDHDLILEEDEEKEDIQRKIAINRVRMTCKQIFISISSILNNYSEFSAYFKYLISPISPLLLSSFENNLKSLSNLHISSIMSFMINLSKEETLLDFYTYLFPKVLLDFSILFSKEIILSGIRNGVTKGVSGERFNIGSEFVISTIINMYLNVLLGGQERSILFQETLKRNNLMLSDYNNTNLIIKDFSICQEEEGDIISISSHQSNIESTLNSIIISKKGLELVSNCIPNIIESLQKVMLTRNMKKTNSRQEIITFKELILLKILAFVEINKRSSQDLMNIEKVEDYHKNSRKDEYLSIIKIILLLLLSTISKVHSKNENITSFNWNIFNLILNMLRILDINIHIRKDNENDETQDYKFCKDKLIDRIGSLIIMNNQELINGDMNSFNSSFLILISDIMSYLLLKTSNLKLRSTISEIFLFSELSLSGKGGYFNLILDSMDEYCNNSSRKVNNLQKEELLNFEGFTINSILVKHKDVIGLSPEITSNLNILIPLAIYGLNKPSKKKRVLDSSGNIDLQLDILKDLEIILELDTCIKILNKYLRVLYSLISQQLYLIGGNEGVDFSISSLSSRFIKKLVLSWCNSIKTVILDNSEANRNDKEKDVMIGYILNILLNLVIPYQEEVIRYSQDLLIKRNILQLLDVIIENFTPLLDQFSVKMSISRDLLIEKFHLSLFPIITYTTIEDNEQVRLFEELTHIQKHRRARSLNFFGRFSKFSFEKFGKDKMDNVENDIMYLGKYKMQIPVNVYTIKTIGIPLALDALLQKGSGKETYSLSLGDNSLRSIEAFALFFDWRFCIDLTGYLIKLLRLFPQRKTYIIKGICSLLNSFDFQINELVTSNILDISDLQYKVSSVNDPEQEQEQDQDQDQDQNQDQDQVRAQNPGKNLEEQLNEMQTSIKQRLLPLLRSIMVDRSYKIDSKNEQSQIINPELKQKSGVSKSSSQHHGLIRSDIVLIIIRVLRCLPSKQFHSELPRLITQLIMALKSKDREIRRSSRSSLKSISKTLGVQYLPWIFTQMSSILTTGYQLPVLIFTVHSILHEISISLHNLNKNESNPILFDDCIPILGKMVIEELNRIADPDKRTTSLETIDTPMTGSVDEGKYVRSPQIIRIISKFVSLQGAEKLFEFLEDLLSGKLGNREEASVISDSFSQKYLYWLKNLHFQFCIGFINNENFGQNTKLKFSIYNLAKGVVIDRSMIKNYDIRILISSLDKKILNLFQDPLNLIESIKTGTYNPSVLSNTQAPKIDRMERKERYYKIQPGASIGRGIHQVIKRQKGFESKVKSVVLSSSCLYLLNQLLKVVNNVNLPELVSEDGNLQYFSINLLLDHLLPLVTINFANESSELASFSCKCLIRVLFIESMESTRNLGILEIDHLGSLISKTALSIMERSGVNSLNTSNGMAELISSSMKLFVALLIRPKSVEWFNGLFFDHSMKKTTLFYTNILKQLHITINDNRLRITSLQLLRQIILYGKDQVTVSSDSLGSLYSLVDSVLPLIVQYSGMEPKIVAMGCNIYVDLLLYYPMSEKSQRQRISVLLGNLPDYPTSEGRQALLTAIHTLITRFPIKLMMESYNIMFLTGLTLALSTETESKPRIMIRDIVFDILSMYRNDNQARMNLITLVFNALSTLTSNLNIKCGLIILIEYILEFFISKGEVISFKELGDFEILIFSELNQLISILSVIDLENQDKEDGINQGTGNNNTNNNIIYRLEYETINLLNLFLQGEFEIFESINLTWFSKEKIENRKIWSKLWNIMIIDNKNKRGLESGHLWVKSSLYRLVTNLLKQCLAGIVVKSRSNKLEKYFLLDFTLNPKIFTNLFSRIIPLQFNSILEFAPWLAPKVLACIQHLILLSNFLKDDWNPSKKLSEIDKEEMSLSSGNNGNDLNCQLALSLYNNVERKKGFKKIKISKENEVQEDDWLIIDKGENSEDNEEDDDDESSGGGDSFSLFLSSKTPKSSISTEGNDYKDDVEDALDDFLLNQIPESTDSYLDKSQNKKIKNNTLKEEDFDEVLSIDNSTLVLEKKSTIRIEAYWWLIDRISCCSRFYSTRPGNFRTRLLLTLKSLYDMIGLLPLVINDSSFNWENSIIIGSLKHATRALYQSSTMLKKQDFTEKGFHMYNITNFEWVQDIQKFGVYQIIGQTCLFAQRAVERWDKVFNDIGKANILLDCLSDARKSVISSRMERKTKLRLDTVRNPEIAFKRKKAMRERIKENKKRKLRVKIENRKLNRV</sequence>
<feature type="region of interest" description="Disordered" evidence="1">
    <location>
        <begin position="2380"/>
        <end position="2406"/>
    </location>
</feature>
<evidence type="ECO:0000313" key="3">
    <source>
        <dbReference type="EMBL" id="CUV04256.1"/>
    </source>
</evidence>
<dbReference type="EMBL" id="LN877947">
    <property type="protein sequence ID" value="CUV04256.1"/>
    <property type="molecule type" value="Genomic_DNA"/>
</dbReference>